<dbReference type="AlphaFoldDB" id="A0A511ZLH0"/>
<dbReference type="RefSeq" id="WP_147211184.1">
    <property type="nucleotide sequence ID" value="NZ_BJYM01000012.1"/>
</dbReference>
<evidence type="ECO:0008006" key="4">
    <source>
        <dbReference type="Google" id="ProtNLM"/>
    </source>
</evidence>
<gene>
    <name evidence="2" type="ORF">OSO01_29880</name>
</gene>
<evidence type="ECO:0000313" key="3">
    <source>
        <dbReference type="Proteomes" id="UP000321558"/>
    </source>
</evidence>
<proteinExistence type="predicted"/>
<dbReference type="STRING" id="582851.GCA_900162665_03822"/>
<name>A0A511ZLH0_9BACI</name>
<protein>
    <recommendedName>
        <fullName evidence="4">Spore coat protein W</fullName>
    </recommendedName>
</protein>
<feature type="coiled-coil region" evidence="1">
    <location>
        <begin position="35"/>
        <end position="69"/>
    </location>
</feature>
<comment type="caution">
    <text evidence="2">The sequence shown here is derived from an EMBL/GenBank/DDBJ whole genome shotgun (WGS) entry which is preliminary data.</text>
</comment>
<keyword evidence="3" id="KW-1185">Reference proteome</keyword>
<dbReference type="Proteomes" id="UP000321558">
    <property type="component" value="Unassembled WGS sequence"/>
</dbReference>
<organism evidence="2 3">
    <name type="scientific">Oceanobacillus sojae</name>
    <dbReference type="NCBI Taxonomy" id="582851"/>
    <lineage>
        <taxon>Bacteria</taxon>
        <taxon>Bacillati</taxon>
        <taxon>Bacillota</taxon>
        <taxon>Bacilli</taxon>
        <taxon>Bacillales</taxon>
        <taxon>Bacillaceae</taxon>
        <taxon>Oceanobacillus</taxon>
    </lineage>
</organism>
<keyword evidence="1" id="KW-0175">Coiled coil</keyword>
<dbReference type="OrthoDB" id="2739784at2"/>
<sequence>MSESSKKATMPDKLVEVMVDSVFRKNGIKPEEVKNNLSEKQREMLKEMVTDLKQQVEEFQQKRNESKTEE</sequence>
<evidence type="ECO:0000256" key="1">
    <source>
        <dbReference type="SAM" id="Coils"/>
    </source>
</evidence>
<accession>A0A511ZLH0</accession>
<evidence type="ECO:0000313" key="2">
    <source>
        <dbReference type="EMBL" id="GEN88249.1"/>
    </source>
</evidence>
<reference evidence="2 3" key="1">
    <citation type="submission" date="2019-07" db="EMBL/GenBank/DDBJ databases">
        <title>Whole genome shotgun sequence of Oceanobacillus sojae NBRC 105379.</title>
        <authorList>
            <person name="Hosoyama A."/>
            <person name="Uohara A."/>
            <person name="Ohji S."/>
            <person name="Ichikawa N."/>
        </authorList>
    </citation>
    <scope>NUCLEOTIDE SEQUENCE [LARGE SCALE GENOMIC DNA]</scope>
    <source>
        <strain evidence="2 3">NBRC 105379</strain>
    </source>
</reference>
<dbReference type="EMBL" id="BJYM01000012">
    <property type="protein sequence ID" value="GEN88249.1"/>
    <property type="molecule type" value="Genomic_DNA"/>
</dbReference>